<dbReference type="EMBL" id="JAZHXI010000002">
    <property type="protein sequence ID" value="KAL2074857.1"/>
    <property type="molecule type" value="Genomic_DNA"/>
</dbReference>
<evidence type="ECO:0000256" key="1">
    <source>
        <dbReference type="SAM" id="MobiDB-lite"/>
    </source>
</evidence>
<proteinExistence type="predicted"/>
<comment type="caution">
    <text evidence="2">The sequence shown here is derived from an EMBL/GenBank/DDBJ whole genome shotgun (WGS) entry which is preliminary data.</text>
</comment>
<feature type="region of interest" description="Disordered" evidence="1">
    <location>
        <begin position="476"/>
        <end position="538"/>
    </location>
</feature>
<reference evidence="2 3" key="1">
    <citation type="journal article" date="2024" name="Commun. Biol.">
        <title>Comparative genomic analysis of thermophilic fungi reveals convergent evolutionary adaptations and gene losses.</title>
        <authorList>
            <person name="Steindorff A.S."/>
            <person name="Aguilar-Pontes M.V."/>
            <person name="Robinson A.J."/>
            <person name="Andreopoulos B."/>
            <person name="LaButti K."/>
            <person name="Kuo A."/>
            <person name="Mondo S."/>
            <person name="Riley R."/>
            <person name="Otillar R."/>
            <person name="Haridas S."/>
            <person name="Lipzen A."/>
            <person name="Grimwood J."/>
            <person name="Schmutz J."/>
            <person name="Clum A."/>
            <person name="Reid I.D."/>
            <person name="Moisan M.C."/>
            <person name="Butler G."/>
            <person name="Nguyen T.T.M."/>
            <person name="Dewar K."/>
            <person name="Conant G."/>
            <person name="Drula E."/>
            <person name="Henrissat B."/>
            <person name="Hansel C."/>
            <person name="Singer S."/>
            <person name="Hutchinson M.I."/>
            <person name="de Vries R.P."/>
            <person name="Natvig D.O."/>
            <person name="Powell A.J."/>
            <person name="Tsang A."/>
            <person name="Grigoriev I.V."/>
        </authorList>
    </citation>
    <scope>NUCLEOTIDE SEQUENCE [LARGE SCALE GENOMIC DNA]</scope>
    <source>
        <strain evidence="2 3">CBS 494.80</strain>
    </source>
</reference>
<name>A0ABR4CYB2_9HELO</name>
<dbReference type="Proteomes" id="UP001595075">
    <property type="component" value="Unassembled WGS sequence"/>
</dbReference>
<feature type="compositionally biased region" description="Acidic residues" evidence="1">
    <location>
        <begin position="524"/>
        <end position="538"/>
    </location>
</feature>
<keyword evidence="3" id="KW-1185">Reference proteome</keyword>
<evidence type="ECO:0000313" key="3">
    <source>
        <dbReference type="Proteomes" id="UP001595075"/>
    </source>
</evidence>
<sequence>MPTPETSTSSLLRDLAGLSLSPRKGRSRIDSIKEPDFSSRFGQWMSLTKRQPKEAKRHRSPAREIKDADSLAQDLHREKKRLRRALKELAELRRDRDELDEQRHKTTTDLKRLRERHHKSTDKLAEYRLRLQDQDRTLDRERANAQILRQEVEEKDEEIDQLTKDWAKAKSRLQRNRDKLDRERAEVSRLNTCLSDVKTQRYPSSENQDALASLRILRTSHEELKREYATSLEDQKALKTESASLEEDCSRLRSDRDAARKTLVVVKAQNASQTQSIAALLKTISDLEKTRDLIQPVLQIGVDIRLRNLETAREILLKIKQGEKDRAILLSGNVAAHRANGAVDAALFMAGLVPEDYLPQASRVFEKLYQVSPEDYGCWSPMVLRMIDCQATIATIQVQHHFKKFDTTHLRNEHDRLHGFLTSRHKKLSPGEFEGDPKAKELLARIEDIMEEIVDLSRGKGKGRKTFEPFEYLESEDEELQLKAKKSNQGSAVKYEEDDSPEEDHTSQDDTTETDQDTSQAFESESESESENGSDSEE</sequence>
<feature type="compositionally biased region" description="Basic and acidic residues" evidence="1">
    <location>
        <begin position="27"/>
        <end position="37"/>
    </location>
</feature>
<organism evidence="2 3">
    <name type="scientific">Oculimacula yallundae</name>
    <dbReference type="NCBI Taxonomy" id="86028"/>
    <lineage>
        <taxon>Eukaryota</taxon>
        <taxon>Fungi</taxon>
        <taxon>Dikarya</taxon>
        <taxon>Ascomycota</taxon>
        <taxon>Pezizomycotina</taxon>
        <taxon>Leotiomycetes</taxon>
        <taxon>Helotiales</taxon>
        <taxon>Ploettnerulaceae</taxon>
        <taxon>Oculimacula</taxon>
    </lineage>
</organism>
<feature type="compositionally biased region" description="Basic and acidic residues" evidence="1">
    <location>
        <begin position="61"/>
        <end position="72"/>
    </location>
</feature>
<dbReference type="Gene3D" id="1.10.287.1490">
    <property type="match status" value="1"/>
</dbReference>
<feature type="region of interest" description="Disordered" evidence="1">
    <location>
        <begin position="1"/>
        <end position="72"/>
    </location>
</feature>
<accession>A0ABR4CYB2</accession>
<evidence type="ECO:0000313" key="2">
    <source>
        <dbReference type="EMBL" id="KAL2074857.1"/>
    </source>
</evidence>
<gene>
    <name evidence="2" type="ORF">VTL71DRAFT_8636</name>
</gene>
<protein>
    <submittedName>
        <fullName evidence="2">Uncharacterized protein</fullName>
    </submittedName>
</protein>
<feature type="compositionally biased region" description="Polar residues" evidence="1">
    <location>
        <begin position="1"/>
        <end position="11"/>
    </location>
</feature>